<keyword evidence="2" id="KW-1185">Reference proteome</keyword>
<organism evidence="1 2">
    <name type="scientific">Kutzneria kofuensis</name>
    <dbReference type="NCBI Taxonomy" id="103725"/>
    <lineage>
        <taxon>Bacteria</taxon>
        <taxon>Bacillati</taxon>
        <taxon>Actinomycetota</taxon>
        <taxon>Actinomycetes</taxon>
        <taxon>Pseudonocardiales</taxon>
        <taxon>Pseudonocardiaceae</taxon>
        <taxon>Kutzneria</taxon>
    </lineage>
</organism>
<evidence type="ECO:0008006" key="3">
    <source>
        <dbReference type="Google" id="ProtNLM"/>
    </source>
</evidence>
<gene>
    <name evidence="1" type="ORF">BJ998_006228</name>
</gene>
<proteinExistence type="predicted"/>
<dbReference type="EMBL" id="JACHIR010000001">
    <property type="protein sequence ID" value="MBB5895032.1"/>
    <property type="molecule type" value="Genomic_DNA"/>
</dbReference>
<evidence type="ECO:0000313" key="2">
    <source>
        <dbReference type="Proteomes" id="UP000585638"/>
    </source>
</evidence>
<protein>
    <recommendedName>
        <fullName evidence="3">IrrE N-terminal-like domain-containing protein</fullName>
    </recommendedName>
</protein>
<name>A0A7W9KM76_9PSEU</name>
<dbReference type="Proteomes" id="UP000585638">
    <property type="component" value="Unassembled WGS sequence"/>
</dbReference>
<sequence length="179" mass="19723">MGRRRATVDQVLAELRRRDFLHADVRVVCQRLSRDRGRPLHLIPLPLRTSISGAWLGMPDADYIVYQSVGSSPLHQIHVIWHEIGHMLLPGHARTCDVDPATRDVLMKVLNALVPNLSPAVLKRILGRGGFTDGQEVEAEVFAGAAVRALGELAPTSGHRNLTEAEAQIVDALARELRV</sequence>
<evidence type="ECO:0000313" key="1">
    <source>
        <dbReference type="EMBL" id="MBB5895032.1"/>
    </source>
</evidence>
<dbReference type="AlphaFoldDB" id="A0A7W9KM76"/>
<reference evidence="1 2" key="1">
    <citation type="submission" date="2020-08" db="EMBL/GenBank/DDBJ databases">
        <title>Sequencing the genomes of 1000 actinobacteria strains.</title>
        <authorList>
            <person name="Klenk H.-P."/>
        </authorList>
    </citation>
    <scope>NUCLEOTIDE SEQUENCE [LARGE SCALE GENOMIC DNA]</scope>
    <source>
        <strain evidence="1 2">DSM 43851</strain>
    </source>
</reference>
<comment type="caution">
    <text evidence="1">The sequence shown here is derived from an EMBL/GenBank/DDBJ whole genome shotgun (WGS) entry which is preliminary data.</text>
</comment>
<accession>A0A7W9KM76</accession>
<dbReference type="RefSeq" id="WP_184866869.1">
    <property type="nucleotide sequence ID" value="NZ_BAAAWY010000010.1"/>
</dbReference>